<dbReference type="EMBL" id="PZKE01000005">
    <property type="protein sequence ID" value="PTE15076.1"/>
    <property type="molecule type" value="Genomic_DNA"/>
</dbReference>
<dbReference type="InterPro" id="IPR050445">
    <property type="entry name" value="Bact_polysacc_biosynth/exp"/>
</dbReference>
<comment type="caution">
    <text evidence="4">The sequence shown here is derived from an EMBL/GenBank/DDBJ whole genome shotgun (WGS) entry which is preliminary data.</text>
</comment>
<evidence type="ECO:0000256" key="2">
    <source>
        <dbReference type="SAM" id="MobiDB-lite"/>
    </source>
</evidence>
<feature type="compositionally biased region" description="Low complexity" evidence="2">
    <location>
        <begin position="57"/>
        <end position="79"/>
    </location>
</feature>
<dbReference type="Proteomes" id="UP000241362">
    <property type="component" value="Unassembled WGS sequence"/>
</dbReference>
<keyword evidence="1" id="KW-0175">Coiled coil</keyword>
<dbReference type="GO" id="GO:0004713">
    <property type="term" value="F:protein tyrosine kinase activity"/>
    <property type="evidence" value="ECO:0007669"/>
    <property type="project" value="TreeGrafter"/>
</dbReference>
<feature type="transmembrane region" description="Helical" evidence="3">
    <location>
        <begin position="225"/>
        <end position="244"/>
    </location>
</feature>
<evidence type="ECO:0000256" key="1">
    <source>
        <dbReference type="SAM" id="Coils"/>
    </source>
</evidence>
<name>A0A2T4JAZ2_FUSBL</name>
<evidence type="ECO:0000256" key="3">
    <source>
        <dbReference type="SAM" id="Phobius"/>
    </source>
</evidence>
<feature type="region of interest" description="Disordered" evidence="2">
    <location>
        <begin position="153"/>
        <end position="199"/>
    </location>
</feature>
<keyword evidence="3" id="KW-1133">Transmembrane helix</keyword>
<keyword evidence="5" id="KW-1185">Reference proteome</keyword>
<dbReference type="PANTHER" id="PTHR32309">
    <property type="entry name" value="TYROSINE-PROTEIN KINASE"/>
    <property type="match status" value="1"/>
</dbReference>
<keyword evidence="3" id="KW-0812">Transmembrane</keyword>
<keyword evidence="3" id="KW-0472">Membrane</keyword>
<feature type="transmembrane region" description="Helical" evidence="3">
    <location>
        <begin position="557"/>
        <end position="577"/>
    </location>
</feature>
<protein>
    <submittedName>
        <fullName evidence="4">Capsule biosynthesis protein</fullName>
    </submittedName>
</protein>
<dbReference type="AlphaFoldDB" id="A0A2T4JAZ2"/>
<feature type="region of interest" description="Disordered" evidence="2">
    <location>
        <begin position="1"/>
        <end position="87"/>
    </location>
</feature>
<dbReference type="GO" id="GO:0005886">
    <property type="term" value="C:plasma membrane"/>
    <property type="evidence" value="ECO:0007669"/>
    <property type="project" value="TreeGrafter"/>
</dbReference>
<proteinExistence type="predicted"/>
<evidence type="ECO:0000313" key="5">
    <source>
        <dbReference type="Proteomes" id="UP000241362"/>
    </source>
</evidence>
<dbReference type="PANTHER" id="PTHR32309:SF13">
    <property type="entry name" value="FERRIC ENTEROBACTIN TRANSPORT PROTEIN FEPE"/>
    <property type="match status" value="1"/>
</dbReference>
<organism evidence="4 5">
    <name type="scientific">Fuscovulum blasticum DSM 2131</name>
    <dbReference type="NCBI Taxonomy" id="1188250"/>
    <lineage>
        <taxon>Bacteria</taxon>
        <taxon>Pseudomonadati</taxon>
        <taxon>Pseudomonadota</taxon>
        <taxon>Alphaproteobacteria</taxon>
        <taxon>Rhodobacterales</taxon>
        <taxon>Paracoccaceae</taxon>
        <taxon>Pseudogemmobacter</taxon>
    </lineage>
</organism>
<feature type="compositionally biased region" description="Low complexity" evidence="2">
    <location>
        <begin position="17"/>
        <end position="37"/>
    </location>
</feature>
<sequence length="583" mass="63475">MTTLKVPRFNLNRPDPDAAADPAPRPAASAASPASTSKDSDMSFDTFDDGFGDQVFPGSAAAERAAAAGATAPQPGPADAAEDDANVSPEVAAELAAIRAEGLTGRQLRVARRLAQRRNIAATSDYDAVRLLRAAGIDPFQRRAMLELVGTEPATEAATGGGGGQPPASEGRALTPLPGDGVKLPQRTRPPQPPSTERVEVNHAAEILKMQQEIARRRRRKLMMLGGRLFAFVLLPTIVAFWYFSQIATPLYATKSEFVIQAADPPQASGMGGLLSGTPMAHAQDSIAVQGYLQSREALQRLEADHGFKEYFQGSNIDALTRLPPDASLEDAYKLYSKYILISYDPTEGLVRMEVMAADPKVSADWSKQLISYAEEQVDKMSLRLREDSMKGAKEQYTEAETAVIDAQQRLVALQEKFNVLSSETEVQLIATQISQLESQLTTEQLNLAQMEANANPNQARMEPVKRRIATLEEQIANLRAKMTVNGEESQSLARIQGELLVAKADVETRQLVLAQALQSMENSRIEANRQVRYLSLSVSPVPPDEPTYPRVFENTLVTMLILLGIYLMISMTAAILREQVSA</sequence>
<evidence type="ECO:0000313" key="4">
    <source>
        <dbReference type="EMBL" id="PTE15076.1"/>
    </source>
</evidence>
<gene>
    <name evidence="4" type="ORF">C5F44_07295</name>
</gene>
<reference evidence="4 5" key="1">
    <citation type="submission" date="2018-03" db="EMBL/GenBank/DDBJ databases">
        <title>Rhodobacter blasticus.</title>
        <authorList>
            <person name="Meyer T.E."/>
            <person name="Miller S."/>
            <person name="Lodha T."/>
            <person name="Gandham S."/>
            <person name="Chintalapati S."/>
            <person name="Chintalapati V.R."/>
        </authorList>
    </citation>
    <scope>NUCLEOTIDE SEQUENCE [LARGE SCALE GENOMIC DNA]</scope>
    <source>
        <strain evidence="4 5">DSM 2131</strain>
    </source>
</reference>
<feature type="coiled-coil region" evidence="1">
    <location>
        <begin position="390"/>
        <end position="489"/>
    </location>
</feature>
<dbReference type="SUPFAM" id="SSF57997">
    <property type="entry name" value="Tropomyosin"/>
    <property type="match status" value="1"/>
</dbReference>
<accession>A0A2T4JAZ2</accession>